<evidence type="ECO:0000256" key="3">
    <source>
        <dbReference type="ARBA" id="ARBA00022516"/>
    </source>
</evidence>
<keyword evidence="15" id="KW-1185">Reference proteome</keyword>
<comment type="catalytic activity">
    <reaction evidence="12">
        <text>a 2,3-saturated acyl-[ACP] + NADP(+) = a (2E)-enoyl-[ACP] + NADPH + H(+)</text>
        <dbReference type="Rhea" id="RHEA:22564"/>
        <dbReference type="Rhea" id="RHEA-COMP:9925"/>
        <dbReference type="Rhea" id="RHEA-COMP:9926"/>
        <dbReference type="ChEBI" id="CHEBI:15378"/>
        <dbReference type="ChEBI" id="CHEBI:57783"/>
        <dbReference type="ChEBI" id="CHEBI:58349"/>
        <dbReference type="ChEBI" id="CHEBI:78784"/>
        <dbReference type="ChEBI" id="CHEBI:78785"/>
        <dbReference type="EC" id="1.3.1.104"/>
    </reaction>
</comment>
<evidence type="ECO:0000256" key="11">
    <source>
        <dbReference type="ARBA" id="ARBA00038963"/>
    </source>
</evidence>
<keyword evidence="10" id="KW-0275">Fatty acid biosynthesis</keyword>
<keyword evidence="8" id="KW-0443">Lipid metabolism</keyword>
<evidence type="ECO:0000256" key="8">
    <source>
        <dbReference type="ARBA" id="ARBA00023098"/>
    </source>
</evidence>
<evidence type="ECO:0000259" key="13">
    <source>
        <dbReference type="SMART" id="SM00829"/>
    </source>
</evidence>
<evidence type="ECO:0000256" key="6">
    <source>
        <dbReference type="ARBA" id="ARBA00022946"/>
    </source>
</evidence>
<protein>
    <recommendedName>
        <fullName evidence="11">enoyl-[acyl-carrier-protein] reductase</fullName>
        <ecNumber evidence="11">1.3.1.104</ecNumber>
    </recommendedName>
</protein>
<accession>A0A8H6MEX6</accession>
<evidence type="ECO:0000313" key="15">
    <source>
        <dbReference type="Proteomes" id="UP000521943"/>
    </source>
</evidence>
<dbReference type="GO" id="GO:0141148">
    <property type="term" value="F:enoyl-[acyl-carrier-protein] reductase (NADPH) activity"/>
    <property type="evidence" value="ECO:0007669"/>
    <property type="project" value="UniProtKB-EC"/>
</dbReference>
<keyword evidence="4" id="KW-0276">Fatty acid metabolism</keyword>
<comment type="similarity">
    <text evidence="2">Belongs to the zinc-containing alcohol dehydrogenase family. Quinone oxidoreductase subfamily.</text>
</comment>
<dbReference type="Gene3D" id="3.40.50.720">
    <property type="entry name" value="NAD(P)-binding Rossmann-like Domain"/>
    <property type="match status" value="1"/>
</dbReference>
<comment type="caution">
    <text evidence="14">The sequence shown here is derived from an EMBL/GenBank/DDBJ whole genome shotgun (WGS) entry which is preliminary data.</text>
</comment>
<feature type="domain" description="Enoyl reductase (ER)" evidence="13">
    <location>
        <begin position="50"/>
        <end position="397"/>
    </location>
</feature>
<evidence type="ECO:0000256" key="12">
    <source>
        <dbReference type="ARBA" id="ARBA00048843"/>
    </source>
</evidence>
<dbReference type="PANTHER" id="PTHR43981">
    <property type="entry name" value="ENOYL-[ACYL-CARRIER-PROTEIN] REDUCTASE, MITOCHONDRIAL"/>
    <property type="match status" value="1"/>
</dbReference>
<dbReference type="OrthoDB" id="7482721at2759"/>
<dbReference type="AlphaFoldDB" id="A0A8H6MEX6"/>
<dbReference type="SUPFAM" id="SSF51735">
    <property type="entry name" value="NAD(P)-binding Rossmann-fold domains"/>
    <property type="match status" value="1"/>
</dbReference>
<reference evidence="14 15" key="1">
    <citation type="submission" date="2020-07" db="EMBL/GenBank/DDBJ databases">
        <title>Comparative genomics of pyrophilous fungi reveals a link between fire events and developmental genes.</title>
        <authorList>
            <consortium name="DOE Joint Genome Institute"/>
            <person name="Steindorff A.S."/>
            <person name="Carver A."/>
            <person name="Calhoun S."/>
            <person name="Stillman K."/>
            <person name="Liu H."/>
            <person name="Lipzen A."/>
            <person name="Pangilinan J."/>
            <person name="Labutti K."/>
            <person name="Bruns T.D."/>
            <person name="Grigoriev I.V."/>
        </authorList>
    </citation>
    <scope>NUCLEOTIDE SEQUENCE [LARGE SCALE GENOMIC DNA]</scope>
    <source>
        <strain evidence="14 15">CBS 144469</strain>
    </source>
</reference>
<evidence type="ECO:0000256" key="4">
    <source>
        <dbReference type="ARBA" id="ARBA00022832"/>
    </source>
</evidence>
<keyword evidence="7" id="KW-0560">Oxidoreductase</keyword>
<dbReference type="FunFam" id="3.40.50.720:FF:000112">
    <property type="entry name" value="Enoyl-[acyl-carrier-protein] reductase 1, mitochondrial"/>
    <property type="match status" value="1"/>
</dbReference>
<dbReference type="InterPro" id="IPR013149">
    <property type="entry name" value="ADH-like_C"/>
</dbReference>
<dbReference type="InterPro" id="IPR020843">
    <property type="entry name" value="ER"/>
</dbReference>
<dbReference type="GO" id="GO:0005739">
    <property type="term" value="C:mitochondrion"/>
    <property type="evidence" value="ECO:0007669"/>
    <property type="project" value="UniProtKB-SubCell"/>
</dbReference>
<dbReference type="EC" id="1.3.1.104" evidence="11"/>
<proteinExistence type="inferred from homology"/>
<dbReference type="GO" id="GO:0006633">
    <property type="term" value="P:fatty acid biosynthetic process"/>
    <property type="evidence" value="ECO:0007669"/>
    <property type="project" value="UniProtKB-KW"/>
</dbReference>
<evidence type="ECO:0000256" key="7">
    <source>
        <dbReference type="ARBA" id="ARBA00023002"/>
    </source>
</evidence>
<dbReference type="InterPro" id="IPR011032">
    <property type="entry name" value="GroES-like_sf"/>
</dbReference>
<dbReference type="SUPFAM" id="SSF50129">
    <property type="entry name" value="GroES-like"/>
    <property type="match status" value="1"/>
</dbReference>
<gene>
    <name evidence="14" type="ORF">DFP72DRAFT_878752</name>
</gene>
<dbReference type="InterPro" id="IPR013154">
    <property type="entry name" value="ADH-like_N"/>
</dbReference>
<dbReference type="Pfam" id="PF00107">
    <property type="entry name" value="ADH_zinc_N"/>
    <property type="match status" value="1"/>
</dbReference>
<dbReference type="Proteomes" id="UP000521943">
    <property type="component" value="Unassembled WGS sequence"/>
</dbReference>
<dbReference type="PANTHER" id="PTHR43981:SF2">
    <property type="entry name" value="ENOYL-[ACYL-CARRIER-PROTEIN] REDUCTASE, MITOCHONDRIAL"/>
    <property type="match status" value="1"/>
</dbReference>
<comment type="subcellular location">
    <subcellularLocation>
        <location evidence="1">Mitochondrion</location>
    </subcellularLocation>
</comment>
<evidence type="ECO:0000256" key="10">
    <source>
        <dbReference type="ARBA" id="ARBA00023160"/>
    </source>
</evidence>
<evidence type="ECO:0000256" key="9">
    <source>
        <dbReference type="ARBA" id="ARBA00023128"/>
    </source>
</evidence>
<keyword evidence="3" id="KW-0444">Lipid biosynthesis</keyword>
<evidence type="ECO:0000313" key="14">
    <source>
        <dbReference type="EMBL" id="KAF6761462.1"/>
    </source>
</evidence>
<dbReference type="InterPro" id="IPR036291">
    <property type="entry name" value="NAD(P)-bd_dom_sf"/>
</dbReference>
<evidence type="ECO:0000256" key="2">
    <source>
        <dbReference type="ARBA" id="ARBA00010371"/>
    </source>
</evidence>
<dbReference type="InterPro" id="IPR051034">
    <property type="entry name" value="Mito_Enoyl-ACP_Reductase"/>
</dbReference>
<evidence type="ECO:0000256" key="5">
    <source>
        <dbReference type="ARBA" id="ARBA00022857"/>
    </source>
</evidence>
<dbReference type="CDD" id="cd08290">
    <property type="entry name" value="ETR"/>
    <property type="match status" value="1"/>
</dbReference>
<keyword evidence="6" id="KW-0809">Transit peptide</keyword>
<keyword evidence="9" id="KW-0496">Mitochondrion</keyword>
<name>A0A8H6MEX6_9AGAR</name>
<dbReference type="Pfam" id="PF08240">
    <property type="entry name" value="ADH_N"/>
    <property type="match status" value="1"/>
</dbReference>
<dbReference type="SMART" id="SM00829">
    <property type="entry name" value="PKS_ER"/>
    <property type="match status" value="1"/>
</dbReference>
<sequence length="401" mass="43554">MSVSRLASVLPRAARHAPSALSRAILRPFSTSKARLARAIVYTENGDPASVLQALTIPDVTNKPPPSHAHVRFLLSPINPADINVIEGVYPSRPTKTDNLGTREGLGSEGHPVFVGGNEGLAQVVSVGEGVEGLREGDWVVVTKQQSGTWMSERIVPVVDVAKVPGREALTEAQAATLTVNPPTAYNMLHDFVDLKEGDWVVQNGANSAVGQAVIQIAAAKGIKTINLVRNRENLDELKQSLTNLGATHVLTYDELADKAVREKIKGWTKGKEIRLGLNCIGGKETTMMARLLGKDAHLVSYGAMSKQPLSLPTSLFIFKNLTAHGFWQSQWYKTRSAEERDELMKTIVQLIAEKKLDTPEIEVVKIGKEESDTAASETIRGVFKALSEGKYGKKVLLKLD</sequence>
<evidence type="ECO:0000256" key="1">
    <source>
        <dbReference type="ARBA" id="ARBA00004173"/>
    </source>
</evidence>
<organism evidence="14 15">
    <name type="scientific">Ephemerocybe angulata</name>
    <dbReference type="NCBI Taxonomy" id="980116"/>
    <lineage>
        <taxon>Eukaryota</taxon>
        <taxon>Fungi</taxon>
        <taxon>Dikarya</taxon>
        <taxon>Basidiomycota</taxon>
        <taxon>Agaricomycotina</taxon>
        <taxon>Agaricomycetes</taxon>
        <taxon>Agaricomycetidae</taxon>
        <taxon>Agaricales</taxon>
        <taxon>Agaricineae</taxon>
        <taxon>Psathyrellaceae</taxon>
        <taxon>Ephemerocybe</taxon>
    </lineage>
</organism>
<dbReference type="Gene3D" id="3.90.180.10">
    <property type="entry name" value="Medium-chain alcohol dehydrogenases, catalytic domain"/>
    <property type="match status" value="1"/>
</dbReference>
<dbReference type="EMBL" id="JACGCI010000009">
    <property type="protein sequence ID" value="KAF6761462.1"/>
    <property type="molecule type" value="Genomic_DNA"/>
</dbReference>
<keyword evidence="5" id="KW-0521">NADP</keyword>